<reference evidence="3 4" key="1">
    <citation type="journal article" date="2016" name="Nat. Commun.">
        <title>Thousands of microbial genomes shed light on interconnected biogeochemical processes in an aquifer system.</title>
        <authorList>
            <person name="Anantharaman K."/>
            <person name="Brown C.T."/>
            <person name="Hug L.A."/>
            <person name="Sharon I."/>
            <person name="Castelle C.J."/>
            <person name="Probst A.J."/>
            <person name="Thomas B.C."/>
            <person name="Singh A."/>
            <person name="Wilkins M.J."/>
            <person name="Karaoz U."/>
            <person name="Brodie E.L."/>
            <person name="Williams K.H."/>
            <person name="Hubbard S.S."/>
            <person name="Banfield J.F."/>
        </authorList>
    </citation>
    <scope>NUCLEOTIDE SEQUENCE [LARGE SCALE GENOMIC DNA]</scope>
</reference>
<comment type="caution">
    <text evidence="3">The sequence shown here is derived from an EMBL/GenBank/DDBJ whole genome shotgun (WGS) entry which is preliminary data.</text>
</comment>
<keyword evidence="1" id="KW-1133">Transmembrane helix</keyword>
<proteinExistence type="predicted"/>
<gene>
    <name evidence="3" type="ORF">A3I42_01385</name>
</gene>
<dbReference type="InterPro" id="IPR007621">
    <property type="entry name" value="TPM_dom"/>
</dbReference>
<sequence>MLPTPLIAVSYPNPTGFVTDTAQLLTTEERTALETTLTNFTQQTGNEIAVVTVPSLEGEPIEDYAVKLFKQWGIGQKEKDNGLLILIAKEDRAVRIEVGYGLEGALNDAKAGRIIRDIIAPAFQEGKYAAGLQGAVEVIIGELKGEPTQVDTAPSTSNKVNGQFIYVLIIFVIYLSSFLARSKRWWPGGVIGGIGGAILGGMLGSILIGAAVLGLFGLGFDFILSKNYQNRAKKGLPTTWWRSGGGFFGGGFGGGGGGFGGFGGGMSGGGGASGRW</sequence>
<dbReference type="AlphaFoldDB" id="A0A1F7VCS1"/>
<organism evidence="3 4">
    <name type="scientific">Candidatus Uhrbacteria bacterium RIFCSPLOWO2_02_FULL_49_11</name>
    <dbReference type="NCBI Taxonomy" id="1802409"/>
    <lineage>
        <taxon>Bacteria</taxon>
        <taxon>Candidatus Uhriibacteriota</taxon>
    </lineage>
</organism>
<name>A0A1F7VCS1_9BACT</name>
<dbReference type="Gene3D" id="3.10.310.50">
    <property type="match status" value="1"/>
</dbReference>
<dbReference type="Pfam" id="PF04536">
    <property type="entry name" value="TPM_phosphatase"/>
    <property type="match status" value="1"/>
</dbReference>
<feature type="domain" description="TPM" evidence="2">
    <location>
        <begin position="18"/>
        <end position="140"/>
    </location>
</feature>
<dbReference type="PANTHER" id="PTHR30373:SF2">
    <property type="entry name" value="UPF0603 PROTEIN YGCG"/>
    <property type="match status" value="1"/>
</dbReference>
<evidence type="ECO:0000259" key="2">
    <source>
        <dbReference type="Pfam" id="PF04536"/>
    </source>
</evidence>
<feature type="transmembrane region" description="Helical" evidence="1">
    <location>
        <begin position="164"/>
        <end position="182"/>
    </location>
</feature>
<keyword evidence="1" id="KW-0472">Membrane</keyword>
<accession>A0A1F7VCS1</accession>
<evidence type="ECO:0000256" key="1">
    <source>
        <dbReference type="SAM" id="Phobius"/>
    </source>
</evidence>
<protein>
    <recommendedName>
        <fullName evidence="2">TPM domain-containing protein</fullName>
    </recommendedName>
</protein>
<evidence type="ECO:0000313" key="3">
    <source>
        <dbReference type="EMBL" id="OGL88342.1"/>
    </source>
</evidence>
<keyword evidence="1" id="KW-0812">Transmembrane</keyword>
<evidence type="ECO:0000313" key="4">
    <source>
        <dbReference type="Proteomes" id="UP000178264"/>
    </source>
</evidence>
<dbReference type="Proteomes" id="UP000178264">
    <property type="component" value="Unassembled WGS sequence"/>
</dbReference>
<feature type="transmembrane region" description="Helical" evidence="1">
    <location>
        <begin position="194"/>
        <end position="224"/>
    </location>
</feature>
<dbReference type="EMBL" id="MGER01000037">
    <property type="protein sequence ID" value="OGL88342.1"/>
    <property type="molecule type" value="Genomic_DNA"/>
</dbReference>
<dbReference type="PANTHER" id="PTHR30373">
    <property type="entry name" value="UPF0603 PROTEIN YGCG"/>
    <property type="match status" value="1"/>
</dbReference>